<evidence type="ECO:0000259" key="4">
    <source>
        <dbReference type="PROSITE" id="PS50235"/>
    </source>
</evidence>
<keyword evidence="2" id="KW-0788">Thiol protease</keyword>
<keyword evidence="2" id="KW-0645">Protease</keyword>
<feature type="compositionally biased region" description="Polar residues" evidence="3">
    <location>
        <begin position="547"/>
        <end position="557"/>
    </location>
</feature>
<dbReference type="SUPFAM" id="SSF54001">
    <property type="entry name" value="Cysteine proteinases"/>
    <property type="match status" value="1"/>
</dbReference>
<feature type="compositionally biased region" description="Low complexity" evidence="3">
    <location>
        <begin position="146"/>
        <end position="184"/>
    </location>
</feature>
<feature type="compositionally biased region" description="Low complexity" evidence="3">
    <location>
        <begin position="445"/>
        <end position="463"/>
    </location>
</feature>
<dbReference type="EMBL" id="CP126219">
    <property type="protein sequence ID" value="WIA20511.1"/>
    <property type="molecule type" value="Genomic_DNA"/>
</dbReference>
<comment type="catalytic activity">
    <reaction evidence="2">
        <text>Thiol-dependent hydrolysis of ester, thioester, amide, peptide and isopeptide bonds formed by the C-terminal Gly of ubiquitin (a 76-residue protein attached to proteins as an intracellular targeting signal).</text>
        <dbReference type="EC" id="3.4.19.12"/>
    </reaction>
</comment>
<dbReference type="EC" id="3.4.19.12" evidence="2"/>
<feature type="compositionally biased region" description="Low complexity" evidence="3">
    <location>
        <begin position="233"/>
        <end position="245"/>
    </location>
</feature>
<feature type="region of interest" description="Disordered" evidence="3">
    <location>
        <begin position="1"/>
        <end position="364"/>
    </location>
</feature>
<dbReference type="PROSITE" id="PS00973">
    <property type="entry name" value="USP_2"/>
    <property type="match status" value="1"/>
</dbReference>
<protein>
    <recommendedName>
        <fullName evidence="2">Ubiquitin carboxyl-terminal hydrolase</fullName>
        <ecNumber evidence="2">3.4.19.12</ecNumber>
    </recommendedName>
</protein>
<dbReference type="InterPro" id="IPR018200">
    <property type="entry name" value="USP_CS"/>
</dbReference>
<dbReference type="InterPro" id="IPR028889">
    <property type="entry name" value="USP"/>
</dbReference>
<keyword evidence="2" id="KW-0378">Hydrolase</keyword>
<reference evidence="5 6" key="1">
    <citation type="submission" date="2023-05" db="EMBL/GenBank/DDBJ databases">
        <title>A 100% complete, gapless, phased diploid assembly of the Scenedesmus obliquus UTEX 3031 genome.</title>
        <authorList>
            <person name="Biondi T.C."/>
            <person name="Hanschen E.R."/>
            <person name="Kwon T."/>
            <person name="Eng W."/>
            <person name="Kruse C.P.S."/>
            <person name="Koehler S.I."/>
            <person name="Kunde Y."/>
            <person name="Gleasner C.D."/>
            <person name="You Mak K.T."/>
            <person name="Polle J."/>
            <person name="Hovde B.T."/>
            <person name="Starkenburg S.R."/>
        </authorList>
    </citation>
    <scope>NUCLEOTIDE SEQUENCE [LARGE SCALE GENOMIC DNA]</scope>
    <source>
        <strain evidence="5 6">DOE0152z</strain>
    </source>
</reference>
<feature type="compositionally biased region" description="Low complexity" evidence="3">
    <location>
        <begin position="260"/>
        <end position="355"/>
    </location>
</feature>
<dbReference type="InterPro" id="IPR038765">
    <property type="entry name" value="Papain-like_cys_pep_sf"/>
</dbReference>
<feature type="compositionally biased region" description="Low complexity" evidence="3">
    <location>
        <begin position="92"/>
        <end position="103"/>
    </location>
</feature>
<dbReference type="Pfam" id="PF00443">
    <property type="entry name" value="UCH"/>
    <property type="match status" value="1"/>
</dbReference>
<organism evidence="5 6">
    <name type="scientific">Tetradesmus obliquus</name>
    <name type="common">Green alga</name>
    <name type="synonym">Acutodesmus obliquus</name>
    <dbReference type="NCBI Taxonomy" id="3088"/>
    <lineage>
        <taxon>Eukaryota</taxon>
        <taxon>Viridiplantae</taxon>
        <taxon>Chlorophyta</taxon>
        <taxon>core chlorophytes</taxon>
        <taxon>Chlorophyceae</taxon>
        <taxon>CS clade</taxon>
        <taxon>Sphaeropleales</taxon>
        <taxon>Scenedesmaceae</taxon>
        <taxon>Tetradesmus</taxon>
    </lineage>
</organism>
<comment type="function">
    <text evidence="2">Recognizes and hydrolyzes the peptide bond at the C-terminal Gly of ubiquitin. Involved in the processing of poly-ubiquitin precursors as well as that of ubiquitinated proteins.</text>
</comment>
<feature type="compositionally biased region" description="Polar residues" evidence="3">
    <location>
        <begin position="127"/>
        <end position="143"/>
    </location>
</feature>
<evidence type="ECO:0000256" key="2">
    <source>
        <dbReference type="RuleBase" id="RU366025"/>
    </source>
</evidence>
<feature type="region of interest" description="Disordered" evidence="3">
    <location>
        <begin position="418"/>
        <end position="473"/>
    </location>
</feature>
<gene>
    <name evidence="5" type="ORF">OEZ85_004908</name>
</gene>
<comment type="similarity">
    <text evidence="1 2">Belongs to the peptidase C19 family.</text>
</comment>
<sequence>MSTEDSWRSGGSSRGSGGSSFRGFNSDRNDRNDRRPGGASSGRGPGDARGPYKQQEGGYRGQDGGRGAGGSGGRRYEGSGSSSRGGGGGSGTYSRGVGSSSSSQHRGPRDDRHTDGADRSSGGYEPRQQQQQHSSRGPASASSHDAFPSLGGSSSSSSHAVGGAAAAAAAGPKPAAAAAAAGGSKQWGNVNLADQLRTGSATSDSSSSTGHRSSTHATVKAPPPVNLPQQRPAAAAAGQQQQGQGMQFLTLSRRPGQGKAAAAADAAAPGTPTAASPKAAAVASPKAAAAEAPAAGAQQAAAAAAAAVAAAMDALPAAPKSPQQQQQQQPKPSAWAKKEQAPAATPQQQQQQQPQSPKPPRGLVNTGNSCFMNCTLQALMAVSPFCSMMQQLTAAAPALDPAASPTLAALASLAADFKPVTPPEPEPQQQQGWSEQAPKGKKAKASSSSTAAAASSTQQQQQQPPLATLGGKALSPSCMNGIVATFNPRRAAQQQQQQSGANGKLDFKAAASISAIVEQEQEDAQEFLQFLVDAAHEEMVKLRSTLPDDSSGSSVAAEQQQQQHHEDEDEEWSVVTKKNKAAVTRGREDLGGSSLLSAIFRGSIKSCVKAKGVKSAAPSITVQPFTMLHLDVLDSVRSVEDALDALTHTELIHGYKVKGHDAAVEAEKVVKISKLPQVLLLAINRYSYSLDRGSAKLHHSVSYPLQLKMKPGWTSDDCPERRSAQYQLIALVTHHGRNASGGHYTAHVQQGDGRWLHFNDAAVDFLPQGKVLEQKPYLLVYQRA</sequence>
<proteinExistence type="inferred from homology"/>
<evidence type="ECO:0000256" key="3">
    <source>
        <dbReference type="SAM" id="MobiDB-lite"/>
    </source>
</evidence>
<dbReference type="PANTHER" id="PTHR24006">
    <property type="entry name" value="UBIQUITIN CARBOXYL-TERMINAL HYDROLASE"/>
    <property type="match status" value="1"/>
</dbReference>
<feature type="compositionally biased region" description="Gly residues" evidence="3">
    <location>
        <begin position="58"/>
        <end position="73"/>
    </location>
</feature>
<dbReference type="PROSITE" id="PS00972">
    <property type="entry name" value="USP_1"/>
    <property type="match status" value="1"/>
</dbReference>
<feature type="compositionally biased region" description="Basic and acidic residues" evidence="3">
    <location>
        <begin position="25"/>
        <end position="36"/>
    </location>
</feature>
<feature type="compositionally biased region" description="Low complexity" evidence="3">
    <location>
        <begin position="197"/>
        <end position="218"/>
    </location>
</feature>
<dbReference type="InterPro" id="IPR001394">
    <property type="entry name" value="Peptidase_C19_UCH"/>
</dbReference>
<dbReference type="PROSITE" id="PS50235">
    <property type="entry name" value="USP_3"/>
    <property type="match status" value="1"/>
</dbReference>
<evidence type="ECO:0000256" key="1">
    <source>
        <dbReference type="ARBA" id="ARBA00009085"/>
    </source>
</evidence>
<dbReference type="Gene3D" id="3.90.70.10">
    <property type="entry name" value="Cysteine proteinases"/>
    <property type="match status" value="1"/>
</dbReference>
<evidence type="ECO:0000313" key="6">
    <source>
        <dbReference type="Proteomes" id="UP001244341"/>
    </source>
</evidence>
<accession>A0ABY8UJG6</accession>
<dbReference type="CDD" id="cd02257">
    <property type="entry name" value="Peptidase_C19"/>
    <property type="match status" value="1"/>
</dbReference>
<keyword evidence="2" id="KW-0833">Ubl conjugation pathway</keyword>
<keyword evidence="6" id="KW-1185">Reference proteome</keyword>
<feature type="region of interest" description="Disordered" evidence="3">
    <location>
        <begin position="545"/>
        <end position="576"/>
    </location>
</feature>
<name>A0ABY8UJG6_TETOB</name>
<dbReference type="Proteomes" id="UP001244341">
    <property type="component" value="Chromosome 12b"/>
</dbReference>
<evidence type="ECO:0000313" key="5">
    <source>
        <dbReference type="EMBL" id="WIA20511.1"/>
    </source>
</evidence>
<feature type="compositionally biased region" description="Basic and acidic residues" evidence="3">
    <location>
        <begin position="107"/>
        <end position="118"/>
    </location>
</feature>
<dbReference type="InterPro" id="IPR050164">
    <property type="entry name" value="Peptidase_C19"/>
</dbReference>
<feature type="domain" description="USP" evidence="4">
    <location>
        <begin position="361"/>
        <end position="784"/>
    </location>
</feature>